<evidence type="ECO:0000256" key="5">
    <source>
        <dbReference type="ARBA" id="ARBA00023136"/>
    </source>
</evidence>
<proteinExistence type="predicted"/>
<reference evidence="7" key="2">
    <citation type="submission" date="2020-09" db="EMBL/GenBank/DDBJ databases">
        <authorList>
            <person name="Sun Q."/>
            <person name="Ohkuma M."/>
        </authorList>
    </citation>
    <scope>NUCLEOTIDE SEQUENCE</scope>
    <source>
        <strain evidence="7">JCM 15759</strain>
    </source>
</reference>
<feature type="transmembrane region" description="Helical" evidence="6">
    <location>
        <begin position="68"/>
        <end position="90"/>
    </location>
</feature>
<evidence type="ECO:0000256" key="4">
    <source>
        <dbReference type="ARBA" id="ARBA00022989"/>
    </source>
</evidence>
<reference evidence="7" key="1">
    <citation type="journal article" date="2014" name="Int. J. Syst. Evol. Microbiol.">
        <title>Complete genome sequence of Corynebacterium casei LMG S-19264T (=DSM 44701T), isolated from a smear-ripened cheese.</title>
        <authorList>
            <consortium name="US DOE Joint Genome Institute (JGI-PGF)"/>
            <person name="Walter F."/>
            <person name="Albersmeier A."/>
            <person name="Kalinowski J."/>
            <person name="Ruckert C."/>
        </authorList>
    </citation>
    <scope>NUCLEOTIDE SEQUENCE</scope>
    <source>
        <strain evidence="7">JCM 15759</strain>
    </source>
</reference>
<feature type="transmembrane region" description="Helical" evidence="6">
    <location>
        <begin position="102"/>
        <end position="131"/>
    </location>
</feature>
<comment type="subcellular location">
    <subcellularLocation>
        <location evidence="1">Cell membrane</location>
        <topology evidence="1">Multi-pass membrane protein</topology>
    </subcellularLocation>
</comment>
<comment type="caution">
    <text evidence="7">The sequence shown here is derived from an EMBL/GenBank/DDBJ whole genome shotgun (WGS) entry which is preliminary data.</text>
</comment>
<evidence type="ECO:0000256" key="2">
    <source>
        <dbReference type="ARBA" id="ARBA00022475"/>
    </source>
</evidence>
<keyword evidence="4 6" id="KW-1133">Transmembrane helix</keyword>
<dbReference type="Pfam" id="PF07681">
    <property type="entry name" value="DoxX"/>
    <property type="match status" value="1"/>
</dbReference>
<dbReference type="GO" id="GO:0005886">
    <property type="term" value="C:plasma membrane"/>
    <property type="evidence" value="ECO:0007669"/>
    <property type="project" value="UniProtKB-SubCell"/>
</dbReference>
<keyword evidence="3 6" id="KW-0812">Transmembrane</keyword>
<dbReference type="AlphaFoldDB" id="A0A830F9J4"/>
<dbReference type="Proteomes" id="UP000656367">
    <property type="component" value="Unassembled WGS sequence"/>
</dbReference>
<sequence>MRNSICEVTQMSYQAANPLADDFELELGGAWTAYWLAFLRVVTGWWFFHAGVTKLIENGLAYTYGPTYLRQMTGTALGPIPVLMGEYLGWLIQAMVPLGETLIGLGLMVGALVRLASVFGVFFMSLFWIGNAEFGHGLVNSDFMGLLLFMTMIVLATGRYYGLDAIIEKTKLVKRHPKLRYLLG</sequence>
<evidence type="ECO:0000256" key="3">
    <source>
        <dbReference type="ARBA" id="ARBA00022692"/>
    </source>
</evidence>
<dbReference type="EMBL" id="BMON01000001">
    <property type="protein sequence ID" value="GGM25766.1"/>
    <property type="molecule type" value="Genomic_DNA"/>
</dbReference>
<feature type="transmembrane region" description="Helical" evidence="6">
    <location>
        <begin position="31"/>
        <end position="48"/>
    </location>
</feature>
<evidence type="ECO:0008006" key="9">
    <source>
        <dbReference type="Google" id="ProtNLM"/>
    </source>
</evidence>
<evidence type="ECO:0000313" key="7">
    <source>
        <dbReference type="EMBL" id="GGM25766.1"/>
    </source>
</evidence>
<evidence type="ECO:0000313" key="8">
    <source>
        <dbReference type="Proteomes" id="UP000656367"/>
    </source>
</evidence>
<dbReference type="InterPro" id="IPR051907">
    <property type="entry name" value="DoxX-like_oxidoreductase"/>
</dbReference>
<dbReference type="PANTHER" id="PTHR33452:SF1">
    <property type="entry name" value="INNER MEMBRANE PROTEIN YPHA-RELATED"/>
    <property type="match status" value="1"/>
</dbReference>
<feature type="transmembrane region" description="Helical" evidence="6">
    <location>
        <begin position="143"/>
        <end position="162"/>
    </location>
</feature>
<organism evidence="7 8">
    <name type="scientific">Haloarcula argentinensis</name>
    <dbReference type="NCBI Taxonomy" id="43776"/>
    <lineage>
        <taxon>Archaea</taxon>
        <taxon>Methanobacteriati</taxon>
        <taxon>Methanobacteriota</taxon>
        <taxon>Stenosarchaea group</taxon>
        <taxon>Halobacteria</taxon>
        <taxon>Halobacteriales</taxon>
        <taxon>Haloarculaceae</taxon>
        <taxon>Haloarcula</taxon>
    </lineage>
</organism>
<name>A0A830F9J4_HALAR</name>
<evidence type="ECO:0000256" key="6">
    <source>
        <dbReference type="SAM" id="Phobius"/>
    </source>
</evidence>
<keyword evidence="5 6" id="KW-0472">Membrane</keyword>
<keyword evidence="2" id="KW-1003">Cell membrane</keyword>
<gene>
    <name evidence="7" type="ORF">GCM10009006_03800</name>
</gene>
<evidence type="ECO:0000256" key="1">
    <source>
        <dbReference type="ARBA" id="ARBA00004651"/>
    </source>
</evidence>
<dbReference type="PANTHER" id="PTHR33452">
    <property type="entry name" value="OXIDOREDUCTASE CATD-RELATED"/>
    <property type="match status" value="1"/>
</dbReference>
<accession>A0A830F9J4</accession>
<protein>
    <recommendedName>
        <fullName evidence="9">DoxX family protein</fullName>
    </recommendedName>
</protein>
<dbReference type="InterPro" id="IPR032808">
    <property type="entry name" value="DoxX"/>
</dbReference>